<dbReference type="RefSeq" id="WP_274944675.1">
    <property type="nucleotide sequence ID" value="NZ_JANWOI010000004.1"/>
</dbReference>
<reference evidence="2" key="1">
    <citation type="submission" date="2022-08" db="EMBL/GenBank/DDBJ databases">
        <authorList>
            <person name="Vandamme P."/>
            <person name="Hettiarachchi A."/>
            <person name="Peeters C."/>
            <person name="Cnockaert M."/>
            <person name="Carlier A."/>
        </authorList>
    </citation>
    <scope>NUCLEOTIDE SEQUENCE</scope>
    <source>
        <strain evidence="2">LMG 31809</strain>
    </source>
</reference>
<keyword evidence="3" id="KW-1185">Reference proteome</keyword>
<keyword evidence="1" id="KW-0732">Signal</keyword>
<feature type="signal peptide" evidence="1">
    <location>
        <begin position="1"/>
        <end position="19"/>
    </location>
</feature>
<dbReference type="AlphaFoldDB" id="A0A9X3U034"/>
<reference evidence="2" key="2">
    <citation type="journal article" date="2023" name="Syst. Appl. Microbiol.">
        <title>Govania unica gen. nov., sp. nov., a rare biosphere bacterium that represents a novel family in the class Alphaproteobacteria.</title>
        <authorList>
            <person name="Vandamme P."/>
            <person name="Peeters C."/>
            <person name="Hettiarachchi A."/>
            <person name="Cnockaert M."/>
            <person name="Carlier A."/>
        </authorList>
    </citation>
    <scope>NUCLEOTIDE SEQUENCE</scope>
    <source>
        <strain evidence="2">LMG 31809</strain>
    </source>
</reference>
<dbReference type="EMBL" id="JANWOI010000004">
    <property type="protein sequence ID" value="MDA5194969.1"/>
    <property type="molecule type" value="Genomic_DNA"/>
</dbReference>
<evidence type="ECO:0000256" key="1">
    <source>
        <dbReference type="SAM" id="SignalP"/>
    </source>
</evidence>
<organism evidence="2 3">
    <name type="scientific">Govanella unica</name>
    <dbReference type="NCBI Taxonomy" id="2975056"/>
    <lineage>
        <taxon>Bacteria</taxon>
        <taxon>Pseudomonadati</taxon>
        <taxon>Pseudomonadota</taxon>
        <taxon>Alphaproteobacteria</taxon>
        <taxon>Emcibacterales</taxon>
        <taxon>Govanellaceae</taxon>
        <taxon>Govanella</taxon>
    </lineage>
</organism>
<feature type="chain" id="PRO_5040879469" evidence="1">
    <location>
        <begin position="20"/>
        <end position="212"/>
    </location>
</feature>
<dbReference type="Pfam" id="PF09476">
    <property type="entry name" value="Pilus_CpaD"/>
    <property type="match status" value="1"/>
</dbReference>
<dbReference type="InterPro" id="IPR019027">
    <property type="entry name" value="Pilus_biogenesis_CpaD-related"/>
</dbReference>
<proteinExistence type="predicted"/>
<accession>A0A9X3U034</accession>
<comment type="caution">
    <text evidence="2">The sequence shown here is derived from an EMBL/GenBank/DDBJ whole genome shotgun (WGS) entry which is preliminary data.</text>
</comment>
<evidence type="ECO:0000313" key="2">
    <source>
        <dbReference type="EMBL" id="MDA5194969.1"/>
    </source>
</evidence>
<evidence type="ECO:0000313" key="3">
    <source>
        <dbReference type="Proteomes" id="UP001141619"/>
    </source>
</evidence>
<gene>
    <name evidence="2" type="ORF">NYP16_13500</name>
</gene>
<sequence length="212" mass="22635">MTARISALLLLAMGLSACAEKSTVWDNNQGTRQNTVELLRVPYDVQFAGDMTALTTQETARLDQFLATVKPGTHDVITIDAADSATRLASLRSDSLRSHLTKAGYKVAAGLTPGGESPAANSLRLMVERAVVRGPKCPDWSRKAAPNYANAPTSNLGCATESALGLMVANPRDLVSPETYEPANSESAAQAVQRLRTDKVKWTDTKSATTDK</sequence>
<dbReference type="PROSITE" id="PS51257">
    <property type="entry name" value="PROKAR_LIPOPROTEIN"/>
    <property type="match status" value="1"/>
</dbReference>
<protein>
    <submittedName>
        <fullName evidence="2">CpaD family pilus assembly protein</fullName>
    </submittedName>
</protein>
<dbReference type="Proteomes" id="UP001141619">
    <property type="component" value="Unassembled WGS sequence"/>
</dbReference>
<name>A0A9X3U034_9PROT</name>